<comment type="caution">
    <text evidence="2">The sequence shown here is derived from an EMBL/GenBank/DDBJ whole genome shotgun (WGS) entry which is preliminary data.</text>
</comment>
<dbReference type="AlphaFoldDB" id="A0A5B6VZG0"/>
<protein>
    <submittedName>
        <fullName evidence="2">GATA zinc finger domain-containing protein 14-like</fullName>
    </submittedName>
</protein>
<reference evidence="3" key="1">
    <citation type="journal article" date="2019" name="Plant Biotechnol. J.">
        <title>Genome sequencing of the Australian wild diploid species Gossypium australe highlights disease resistance and delayed gland morphogenesis.</title>
        <authorList>
            <person name="Cai Y."/>
            <person name="Cai X."/>
            <person name="Wang Q."/>
            <person name="Wang P."/>
            <person name="Zhang Y."/>
            <person name="Cai C."/>
            <person name="Xu Y."/>
            <person name="Wang K."/>
            <person name="Zhou Z."/>
            <person name="Wang C."/>
            <person name="Geng S."/>
            <person name="Li B."/>
            <person name="Dong Q."/>
            <person name="Hou Y."/>
            <person name="Wang H."/>
            <person name="Ai P."/>
            <person name="Liu Z."/>
            <person name="Yi F."/>
            <person name="Sun M."/>
            <person name="An G."/>
            <person name="Cheng J."/>
            <person name="Zhang Y."/>
            <person name="Shi Q."/>
            <person name="Xie Y."/>
            <person name="Shi X."/>
            <person name="Chang Y."/>
            <person name="Huang F."/>
            <person name="Chen Y."/>
            <person name="Hong S."/>
            <person name="Mi L."/>
            <person name="Sun Q."/>
            <person name="Zhang L."/>
            <person name="Zhou B."/>
            <person name="Peng R."/>
            <person name="Zhang X."/>
            <person name="Liu F."/>
        </authorList>
    </citation>
    <scope>NUCLEOTIDE SEQUENCE [LARGE SCALE GENOMIC DNA]</scope>
    <source>
        <strain evidence="3">cv. PA1801</strain>
    </source>
</reference>
<feature type="region of interest" description="Disordered" evidence="1">
    <location>
        <begin position="1"/>
        <end position="27"/>
    </location>
</feature>
<dbReference type="Proteomes" id="UP000325315">
    <property type="component" value="Unassembled WGS sequence"/>
</dbReference>
<organism evidence="2 3">
    <name type="scientific">Gossypium australe</name>
    <dbReference type="NCBI Taxonomy" id="47621"/>
    <lineage>
        <taxon>Eukaryota</taxon>
        <taxon>Viridiplantae</taxon>
        <taxon>Streptophyta</taxon>
        <taxon>Embryophyta</taxon>
        <taxon>Tracheophyta</taxon>
        <taxon>Spermatophyta</taxon>
        <taxon>Magnoliopsida</taxon>
        <taxon>eudicotyledons</taxon>
        <taxon>Gunneridae</taxon>
        <taxon>Pentapetalae</taxon>
        <taxon>rosids</taxon>
        <taxon>malvids</taxon>
        <taxon>Malvales</taxon>
        <taxon>Malvaceae</taxon>
        <taxon>Malvoideae</taxon>
        <taxon>Gossypium</taxon>
    </lineage>
</organism>
<evidence type="ECO:0000313" key="3">
    <source>
        <dbReference type="Proteomes" id="UP000325315"/>
    </source>
</evidence>
<feature type="region of interest" description="Disordered" evidence="1">
    <location>
        <begin position="178"/>
        <end position="197"/>
    </location>
</feature>
<name>A0A5B6VZG0_9ROSI</name>
<keyword evidence="3" id="KW-1185">Reference proteome</keyword>
<evidence type="ECO:0000256" key="1">
    <source>
        <dbReference type="SAM" id="MobiDB-lite"/>
    </source>
</evidence>
<evidence type="ECO:0000313" key="2">
    <source>
        <dbReference type="EMBL" id="KAA3474463.1"/>
    </source>
</evidence>
<dbReference type="EMBL" id="SMMG02000005">
    <property type="protein sequence ID" value="KAA3474463.1"/>
    <property type="molecule type" value="Genomic_DNA"/>
</dbReference>
<proteinExistence type="predicted"/>
<feature type="compositionally biased region" description="Basic and acidic residues" evidence="1">
    <location>
        <begin position="16"/>
        <end position="26"/>
    </location>
</feature>
<feature type="compositionally biased region" description="Low complexity" evidence="1">
    <location>
        <begin position="180"/>
        <end position="194"/>
    </location>
</feature>
<gene>
    <name evidence="2" type="ORF">EPI10_024752</name>
</gene>
<accession>A0A5B6VZG0</accession>
<sequence length="239" mass="27877">MRAQHPRNIQFPSREQPFENPKEEIRQPPMEQRTLRDYVMPNLDVVQGSINRSTINANNFEIKSAMIQMNEDPNQHLKRFRGSMSEDPNQYLKRFRGSTNEDPNQGDKYQQVLKRLNQLEMGAAKMQVQNQPTLTNFNAIHYDESNYMEVNYVENRGYNTYSNTYNPEWRDHPNLRWGENQAGSSNQGNQNVNALKSNAPYQPQLPFRVAQDQERKSTYSSNLPLSIRVSKVEEGLHVA</sequence>